<dbReference type="RefSeq" id="XP_007396748.1">
    <property type="nucleotide sequence ID" value="XM_007396686.1"/>
</dbReference>
<organism evidence="2 3">
    <name type="scientific">Phanerochaete carnosa (strain HHB-10118-sp)</name>
    <name type="common">White-rot fungus</name>
    <name type="synonym">Peniophora carnosa</name>
    <dbReference type="NCBI Taxonomy" id="650164"/>
    <lineage>
        <taxon>Eukaryota</taxon>
        <taxon>Fungi</taxon>
        <taxon>Dikarya</taxon>
        <taxon>Basidiomycota</taxon>
        <taxon>Agaricomycotina</taxon>
        <taxon>Agaricomycetes</taxon>
        <taxon>Polyporales</taxon>
        <taxon>Phanerochaetaceae</taxon>
        <taxon>Phanerochaete</taxon>
    </lineage>
</organism>
<dbReference type="AlphaFoldDB" id="K5W4F6"/>
<protein>
    <recommendedName>
        <fullName evidence="4">DRBM domain-containing protein</fullName>
    </recommendedName>
</protein>
<dbReference type="EMBL" id="JH930473">
    <property type="protein sequence ID" value="EKM54045.1"/>
    <property type="molecule type" value="Genomic_DNA"/>
</dbReference>
<evidence type="ECO:0000313" key="3">
    <source>
        <dbReference type="Proteomes" id="UP000008370"/>
    </source>
</evidence>
<dbReference type="SUPFAM" id="SSF54768">
    <property type="entry name" value="dsRNA-binding domain-like"/>
    <property type="match status" value="1"/>
</dbReference>
<dbReference type="Gene3D" id="3.30.160.20">
    <property type="match status" value="1"/>
</dbReference>
<evidence type="ECO:0000256" key="1">
    <source>
        <dbReference type="SAM" id="MobiDB-lite"/>
    </source>
</evidence>
<sequence length="80" mass="9040">MSESHWRMQLNNFLQSNGGTKMLAWEVYSAGPPHAVAWTAITYIHGAQYAKSVNPRQSTAMEEAAKSTLEQLQAQRRRGY</sequence>
<evidence type="ECO:0008006" key="4">
    <source>
        <dbReference type="Google" id="ProtNLM"/>
    </source>
</evidence>
<evidence type="ECO:0000313" key="2">
    <source>
        <dbReference type="EMBL" id="EKM54045.1"/>
    </source>
</evidence>
<gene>
    <name evidence="2" type="ORF">PHACADRAFT_257636</name>
</gene>
<keyword evidence="3" id="KW-1185">Reference proteome</keyword>
<dbReference type="InParanoid" id="K5W4F6"/>
<proteinExistence type="predicted"/>
<dbReference type="HOGENOM" id="CLU_172700_2_0_1"/>
<dbReference type="OrthoDB" id="112668at2759"/>
<dbReference type="GeneID" id="18916906"/>
<accession>K5W4F6</accession>
<dbReference type="Proteomes" id="UP000008370">
    <property type="component" value="Unassembled WGS sequence"/>
</dbReference>
<name>K5W4F6_PHACS</name>
<dbReference type="KEGG" id="pco:PHACADRAFT_257636"/>
<feature type="region of interest" description="Disordered" evidence="1">
    <location>
        <begin position="55"/>
        <end position="80"/>
    </location>
</feature>
<reference evidence="2 3" key="1">
    <citation type="journal article" date="2012" name="BMC Genomics">
        <title>Comparative genomics of the white-rot fungi, Phanerochaete carnosa and P. chrysosporium, to elucidate the genetic basis of the distinct wood types they colonize.</title>
        <authorList>
            <person name="Suzuki H."/>
            <person name="MacDonald J."/>
            <person name="Syed K."/>
            <person name="Salamov A."/>
            <person name="Hori C."/>
            <person name="Aerts A."/>
            <person name="Henrissat B."/>
            <person name="Wiebenga A."/>
            <person name="vanKuyk P.A."/>
            <person name="Barry K."/>
            <person name="Lindquist E."/>
            <person name="LaButti K."/>
            <person name="Lapidus A."/>
            <person name="Lucas S."/>
            <person name="Coutinho P."/>
            <person name="Gong Y."/>
            <person name="Samejima M."/>
            <person name="Mahadevan R."/>
            <person name="Abou-Zaid M."/>
            <person name="de Vries R.P."/>
            <person name="Igarashi K."/>
            <person name="Yadav J.S."/>
            <person name="Grigoriev I.V."/>
            <person name="Master E.R."/>
        </authorList>
    </citation>
    <scope>NUCLEOTIDE SEQUENCE [LARGE SCALE GENOMIC DNA]</scope>
    <source>
        <strain evidence="2 3">HHB-10118-sp</strain>
    </source>
</reference>